<dbReference type="AlphaFoldDB" id="A0A0F6SQY3"/>
<keyword evidence="2" id="KW-1185">Reference proteome</keyword>
<accession>A0A0F6SQY3</accession>
<gene>
    <name evidence="1" type="ORF">YH66_05275</name>
</gene>
<evidence type="ECO:0000313" key="1">
    <source>
        <dbReference type="EMBL" id="AKF27009.1"/>
    </source>
</evidence>
<protein>
    <submittedName>
        <fullName evidence="1">Uncharacterized protein</fullName>
    </submittedName>
</protein>
<dbReference type="HOGENOM" id="CLU_181311_0_0_11"/>
<sequence>MMAPRPTLRLTPPSPELQKVLSETSKPALKAAADAVASDISAPTNVSVFTNEEGRAVAMVTIVHPKGLAMQAKHGALTRAAAKQGLEVKRYRV</sequence>
<evidence type="ECO:0000313" key="2">
    <source>
        <dbReference type="Proteomes" id="UP000034037"/>
    </source>
</evidence>
<organism evidence="1 2">
    <name type="scientific">[Brevibacterium] flavum</name>
    <dbReference type="NCBI Taxonomy" id="92706"/>
    <lineage>
        <taxon>Bacteria</taxon>
        <taxon>Bacillati</taxon>
        <taxon>Actinomycetota</taxon>
        <taxon>Actinomycetes</taxon>
        <taxon>Mycobacteriales</taxon>
        <taxon>Corynebacteriaceae</taxon>
        <taxon>Corynebacterium</taxon>
    </lineage>
</organism>
<dbReference type="EMBL" id="CP011309">
    <property type="protein sequence ID" value="AKF27009.1"/>
    <property type="molecule type" value="Genomic_DNA"/>
</dbReference>
<proteinExistence type="predicted"/>
<reference evidence="1 2" key="1">
    <citation type="submission" date="2015-04" db="EMBL/GenBank/DDBJ databases">
        <title>Complete Genome Sequence of Brevibacterium flavum ATCC 15168.</title>
        <authorList>
            <person name="Ahn J."/>
            <person name="Park G."/>
            <person name="Jeon W."/>
            <person name="Jang Y."/>
            <person name="Jang M."/>
            <person name="Lee H."/>
            <person name="Lee H."/>
        </authorList>
    </citation>
    <scope>NUCLEOTIDE SEQUENCE [LARGE SCALE GENOMIC DNA]</scope>
    <source>
        <strain evidence="1 2">ATCC 15168</strain>
    </source>
</reference>
<name>A0A0F6SQY3_9CORY</name>
<dbReference type="PATRIC" id="fig|92706.3.peg.1095"/>
<dbReference type="Proteomes" id="UP000034037">
    <property type="component" value="Chromosome"/>
</dbReference>
<dbReference type="RefSeq" id="WP_003860150.1">
    <property type="nucleotide sequence ID" value="NZ_CP011309.1"/>
</dbReference>